<dbReference type="CDD" id="cd00009">
    <property type="entry name" value="AAA"/>
    <property type="match status" value="1"/>
</dbReference>
<dbReference type="PANTHER" id="PTHR42759">
    <property type="entry name" value="MOXR FAMILY PROTEIN"/>
    <property type="match status" value="1"/>
</dbReference>
<name>A0ABQ1PJS2_9BACI</name>
<reference evidence="3" key="1">
    <citation type="journal article" date="2019" name="Int. J. Syst. Evol. Microbiol.">
        <title>The Global Catalogue of Microorganisms (GCM) 10K type strain sequencing project: providing services to taxonomists for standard genome sequencing and annotation.</title>
        <authorList>
            <consortium name="The Broad Institute Genomics Platform"/>
            <consortium name="The Broad Institute Genome Sequencing Center for Infectious Disease"/>
            <person name="Wu L."/>
            <person name="Ma J."/>
        </authorList>
    </citation>
    <scope>NUCLEOTIDE SEQUENCE [LARGE SCALE GENOMIC DNA]</scope>
    <source>
        <strain evidence="3">CCM 7282</strain>
    </source>
</reference>
<accession>A0ABQ1PJS2</accession>
<evidence type="ECO:0000259" key="1">
    <source>
        <dbReference type="SMART" id="SM00382"/>
    </source>
</evidence>
<protein>
    <recommendedName>
        <fullName evidence="1">AAA+ ATPase domain-containing protein</fullName>
    </recommendedName>
</protein>
<dbReference type="InterPro" id="IPR041628">
    <property type="entry name" value="ChlI/MoxR_AAA_lid"/>
</dbReference>
<dbReference type="InterPro" id="IPR027417">
    <property type="entry name" value="P-loop_NTPase"/>
</dbReference>
<keyword evidence="3" id="KW-1185">Reference proteome</keyword>
<dbReference type="SUPFAM" id="SSF52540">
    <property type="entry name" value="P-loop containing nucleoside triphosphate hydrolases"/>
    <property type="match status" value="1"/>
</dbReference>
<comment type="caution">
    <text evidence="2">The sequence shown here is derived from an EMBL/GenBank/DDBJ whole genome shotgun (WGS) entry which is preliminary data.</text>
</comment>
<gene>
    <name evidence="2" type="primary">yeaC</name>
    <name evidence="2" type="ORF">GCM10007216_31240</name>
</gene>
<dbReference type="Pfam" id="PF17863">
    <property type="entry name" value="AAA_lid_2"/>
    <property type="match status" value="1"/>
</dbReference>
<organism evidence="2 3">
    <name type="scientific">Thalassobacillus devorans</name>
    <dbReference type="NCBI Taxonomy" id="279813"/>
    <lineage>
        <taxon>Bacteria</taxon>
        <taxon>Bacillati</taxon>
        <taxon>Bacillota</taxon>
        <taxon>Bacilli</taxon>
        <taxon>Bacillales</taxon>
        <taxon>Bacillaceae</taxon>
        <taxon>Thalassobacillus</taxon>
    </lineage>
</organism>
<feature type="domain" description="AAA+ ATPase" evidence="1">
    <location>
        <begin position="39"/>
        <end position="180"/>
    </location>
</feature>
<dbReference type="InterPro" id="IPR011703">
    <property type="entry name" value="ATPase_AAA-3"/>
</dbReference>
<sequence>MTQQLSLYEPKISEVMKNVNKVMVGKEEVTLLSMVALLAKGHVLLEDVPGVGKTMLVRAIAKSLDCEFKRIQFTPDLLPSDVTGVSIYNPKEMAFEFRPGPILGNVVLADEINRTSPKTQSALLEGMEESSITVEGSPVPLKEPFFVMATQNPIEYEGTYPLPEAQLDRFLLKLNMGYPTAQEEREMLSRTSGDHPLTKIRDVMTKDELLDIQNSVKEVYVDDTIRHYIVDVVAATRDHDSVYLGVSPRGSISLMRAAKAYAFIQDRDYVIPDDIKYLAPFVMPHRIILTSEAKFEGYTAEGITQEILEHISIPVQRNRHE</sequence>
<dbReference type="Gene3D" id="1.10.8.80">
    <property type="entry name" value="Magnesium chelatase subunit I, C-Terminal domain"/>
    <property type="match status" value="1"/>
</dbReference>
<evidence type="ECO:0000313" key="2">
    <source>
        <dbReference type="EMBL" id="GGC98216.1"/>
    </source>
</evidence>
<dbReference type="EMBL" id="BMCJ01000006">
    <property type="protein sequence ID" value="GGC98216.1"/>
    <property type="molecule type" value="Genomic_DNA"/>
</dbReference>
<dbReference type="Proteomes" id="UP000619534">
    <property type="component" value="Unassembled WGS sequence"/>
</dbReference>
<dbReference type="InterPro" id="IPR003593">
    <property type="entry name" value="AAA+_ATPase"/>
</dbReference>
<dbReference type="InterPro" id="IPR050764">
    <property type="entry name" value="CbbQ/NirQ/NorQ/GpvN"/>
</dbReference>
<proteinExistence type="predicted"/>
<dbReference type="RefSeq" id="WP_062440218.1">
    <property type="nucleotide sequence ID" value="NZ_BMCJ01000006.1"/>
</dbReference>
<dbReference type="SMART" id="SM00382">
    <property type="entry name" value="AAA"/>
    <property type="match status" value="1"/>
</dbReference>
<dbReference type="PANTHER" id="PTHR42759:SF5">
    <property type="entry name" value="METHANOL DEHYDROGENASE REGULATOR"/>
    <property type="match status" value="1"/>
</dbReference>
<evidence type="ECO:0000313" key="3">
    <source>
        <dbReference type="Proteomes" id="UP000619534"/>
    </source>
</evidence>
<dbReference type="PIRSF" id="PIRSF002849">
    <property type="entry name" value="AAA_ATPase_chaperone_MoxR_prd"/>
    <property type="match status" value="1"/>
</dbReference>
<dbReference type="Gene3D" id="3.40.50.300">
    <property type="entry name" value="P-loop containing nucleotide triphosphate hydrolases"/>
    <property type="match status" value="1"/>
</dbReference>
<dbReference type="Pfam" id="PF07726">
    <property type="entry name" value="AAA_3"/>
    <property type="match status" value="1"/>
</dbReference>